<evidence type="ECO:0008006" key="3">
    <source>
        <dbReference type="Google" id="ProtNLM"/>
    </source>
</evidence>
<dbReference type="RefSeq" id="WP_408104603.1">
    <property type="nucleotide sequence ID" value="NZ_JBFNFH010000026.1"/>
</dbReference>
<reference evidence="1 2" key="1">
    <citation type="journal article" date="2024" name="Front. Microbiol.">
        <title>Pangenomic and biochemical analyses of Helcococcus ovis reveal widespread tetracycline resistance and a novel bacterial species, Helcococcus bovis.</title>
        <authorList>
            <person name="Cunha F."/>
            <person name="Zhai Y."/>
            <person name="Casaro S."/>
            <person name="Jones K.L."/>
            <person name="Hernandez M."/>
            <person name="Bisinotto R.S."/>
            <person name="Kariyawasam S."/>
            <person name="Brown M.B."/>
            <person name="Phillips A."/>
            <person name="Jeong K.C."/>
            <person name="Galvao K.N."/>
        </authorList>
    </citation>
    <scope>NUCLEOTIDE SEQUENCE [LARGE SCALE GENOMIC DNA]</scope>
    <source>
        <strain evidence="1 2">KG197</strain>
    </source>
</reference>
<keyword evidence="2" id="KW-1185">Reference proteome</keyword>
<sequence>MSLTKKNKCEFVLGQLCISKQGRDKGKVYIVYEFVDEDYILLVNGKDKKINNPKKKNKKHLQIVNQNIKDFEKLKSIDKIDDLLIKRNIKLKLQEEA</sequence>
<dbReference type="Gene3D" id="2.30.30.30">
    <property type="match status" value="1"/>
</dbReference>
<evidence type="ECO:0000313" key="2">
    <source>
        <dbReference type="Proteomes" id="UP001629536"/>
    </source>
</evidence>
<accession>A0ABW9F860</accession>
<name>A0ABW9F860_9FIRM</name>
<dbReference type="EMBL" id="JBFNFH010000026">
    <property type="protein sequence ID" value="MFM1525631.1"/>
    <property type="molecule type" value="Genomic_DNA"/>
</dbReference>
<protein>
    <recommendedName>
        <fullName evidence="3">RNA-binding protein</fullName>
    </recommendedName>
</protein>
<dbReference type="SUPFAM" id="SSF50104">
    <property type="entry name" value="Translation proteins SH3-like domain"/>
    <property type="match status" value="1"/>
</dbReference>
<organism evidence="1 2">
    <name type="scientific">Helcococcus bovis</name>
    <dbReference type="NCBI Taxonomy" id="3153252"/>
    <lineage>
        <taxon>Bacteria</taxon>
        <taxon>Bacillati</taxon>
        <taxon>Bacillota</taxon>
        <taxon>Tissierellia</taxon>
        <taxon>Tissierellales</taxon>
        <taxon>Peptoniphilaceae</taxon>
        <taxon>Helcococcus</taxon>
    </lineage>
</organism>
<comment type="caution">
    <text evidence="1">The sequence shown here is derived from an EMBL/GenBank/DDBJ whole genome shotgun (WGS) entry which is preliminary data.</text>
</comment>
<dbReference type="InterPro" id="IPR014722">
    <property type="entry name" value="Rib_uL2_dom2"/>
</dbReference>
<proteinExistence type="predicted"/>
<dbReference type="Proteomes" id="UP001629536">
    <property type="component" value="Unassembled WGS sequence"/>
</dbReference>
<evidence type="ECO:0000313" key="1">
    <source>
        <dbReference type="EMBL" id="MFM1525631.1"/>
    </source>
</evidence>
<dbReference type="InterPro" id="IPR008991">
    <property type="entry name" value="Translation_prot_SH3-like_sf"/>
</dbReference>
<gene>
    <name evidence="1" type="ORF">ABGF40_08165</name>
</gene>